<evidence type="ECO:0000313" key="4">
    <source>
        <dbReference type="Proteomes" id="UP000011083"/>
    </source>
</evidence>
<dbReference type="PANTHER" id="PTHR47117:SF8">
    <property type="entry name" value="KINESIN FAMILY MEMBER 16B"/>
    <property type="match status" value="1"/>
</dbReference>
<dbReference type="SUPFAM" id="SSF55961">
    <property type="entry name" value="Bet v1-like"/>
    <property type="match status" value="1"/>
</dbReference>
<feature type="domain" description="START" evidence="2">
    <location>
        <begin position="363"/>
        <end position="537"/>
    </location>
</feature>
<protein>
    <submittedName>
        <fullName evidence="3">Peptidase, S8/S53 subfamily protein</fullName>
    </submittedName>
</protein>
<dbReference type="KEGG" id="acan:ACA1_326070"/>
<name>L8HG48_ACACF</name>
<keyword evidence="4" id="KW-1185">Reference proteome</keyword>
<dbReference type="STRING" id="1257118.L8HG48"/>
<reference evidence="3 4" key="1">
    <citation type="journal article" date="2013" name="Genome Biol.">
        <title>Genome of Acanthamoeba castellanii highlights extensive lateral gene transfer and early evolution of tyrosine kinase signaling.</title>
        <authorList>
            <person name="Clarke M."/>
            <person name="Lohan A.J."/>
            <person name="Liu B."/>
            <person name="Lagkouvardos I."/>
            <person name="Roy S."/>
            <person name="Zafar N."/>
            <person name="Bertelli C."/>
            <person name="Schilde C."/>
            <person name="Kianianmomeni A."/>
            <person name="Burglin T.R."/>
            <person name="Frech C."/>
            <person name="Turcotte B."/>
            <person name="Kopec K.O."/>
            <person name="Synnott J.M."/>
            <person name="Choo C."/>
            <person name="Paponov I."/>
            <person name="Finkler A."/>
            <person name="Soon Heng Tan C."/>
            <person name="Hutchins A.P."/>
            <person name="Weinmeier T."/>
            <person name="Rattei T."/>
            <person name="Chu J.S."/>
            <person name="Gimenez G."/>
            <person name="Irimia M."/>
            <person name="Rigden D.J."/>
            <person name="Fitzpatrick D.A."/>
            <person name="Lorenzo-Morales J."/>
            <person name="Bateman A."/>
            <person name="Chiu C.H."/>
            <person name="Tang P."/>
            <person name="Hegemann P."/>
            <person name="Fromm H."/>
            <person name="Raoult D."/>
            <person name="Greub G."/>
            <person name="Miranda-Saavedra D."/>
            <person name="Chen N."/>
            <person name="Nash P."/>
            <person name="Ginger M.L."/>
            <person name="Horn M."/>
            <person name="Schaap P."/>
            <person name="Caler L."/>
            <person name="Loftus B."/>
        </authorList>
    </citation>
    <scope>NUCLEOTIDE SEQUENCE [LARGE SCALE GENOMIC DNA]</scope>
    <source>
        <strain evidence="3 4">Neff</strain>
    </source>
</reference>
<dbReference type="EMBL" id="KB007813">
    <property type="protein sequence ID" value="ELR24514.1"/>
    <property type="molecule type" value="Genomic_DNA"/>
</dbReference>
<dbReference type="PANTHER" id="PTHR47117">
    <property type="entry name" value="STAR-RELATED LIPID TRANSFER PROTEIN 9"/>
    <property type="match status" value="1"/>
</dbReference>
<feature type="compositionally biased region" description="Low complexity" evidence="1">
    <location>
        <begin position="10"/>
        <end position="24"/>
    </location>
</feature>
<proteinExistence type="predicted"/>
<feature type="region of interest" description="Disordered" evidence="1">
    <location>
        <begin position="1"/>
        <end position="59"/>
    </location>
</feature>
<evidence type="ECO:0000256" key="1">
    <source>
        <dbReference type="SAM" id="MobiDB-lite"/>
    </source>
</evidence>
<dbReference type="GO" id="GO:0008289">
    <property type="term" value="F:lipid binding"/>
    <property type="evidence" value="ECO:0007669"/>
    <property type="project" value="InterPro"/>
</dbReference>
<evidence type="ECO:0000313" key="3">
    <source>
        <dbReference type="EMBL" id="ELR24514.1"/>
    </source>
</evidence>
<dbReference type="GeneID" id="14925552"/>
<dbReference type="InterPro" id="IPR002913">
    <property type="entry name" value="START_lipid-bd_dom"/>
</dbReference>
<accession>L8HG48</accession>
<dbReference type="RefSeq" id="XP_004355443.1">
    <property type="nucleotide sequence ID" value="XM_004355391.1"/>
</dbReference>
<organism evidence="3 4">
    <name type="scientific">Acanthamoeba castellanii (strain ATCC 30010 / Neff)</name>
    <dbReference type="NCBI Taxonomy" id="1257118"/>
    <lineage>
        <taxon>Eukaryota</taxon>
        <taxon>Amoebozoa</taxon>
        <taxon>Discosea</taxon>
        <taxon>Longamoebia</taxon>
        <taxon>Centramoebida</taxon>
        <taxon>Acanthamoebidae</taxon>
        <taxon>Acanthamoeba</taxon>
    </lineage>
</organism>
<dbReference type="Pfam" id="PF01852">
    <property type="entry name" value="START"/>
    <property type="match status" value="1"/>
</dbReference>
<evidence type="ECO:0000259" key="2">
    <source>
        <dbReference type="PROSITE" id="PS50848"/>
    </source>
</evidence>
<dbReference type="CDD" id="cd00177">
    <property type="entry name" value="START"/>
    <property type="match status" value="1"/>
</dbReference>
<dbReference type="AlphaFoldDB" id="L8HG48"/>
<feature type="compositionally biased region" description="Basic and acidic residues" evidence="1">
    <location>
        <begin position="30"/>
        <end position="55"/>
    </location>
</feature>
<dbReference type="OrthoDB" id="3176171at2759"/>
<feature type="region of interest" description="Disordered" evidence="1">
    <location>
        <begin position="288"/>
        <end position="309"/>
    </location>
</feature>
<dbReference type="InterPro" id="IPR023393">
    <property type="entry name" value="START-like_dom_sf"/>
</dbReference>
<dbReference type="Proteomes" id="UP000011083">
    <property type="component" value="Unassembled WGS sequence"/>
</dbReference>
<feature type="region of interest" description="Disordered" evidence="1">
    <location>
        <begin position="218"/>
        <end position="250"/>
    </location>
</feature>
<dbReference type="PROSITE" id="PS50848">
    <property type="entry name" value="START"/>
    <property type="match status" value="1"/>
</dbReference>
<sequence>MESPRPTWTAAASSWRDSPPSSTSKLNQGSKRENEGNKSTHGAEPDKGGEGERERRQRLKALLLHITDDEGEELHGPKGVAFSTDAKRLLQTFFLEAAGILTEQAEGLALEAWQSRHPERTRSHRDHHQQQPRPAAADSSADVGHNASSDHPVDTASDDNEEQTSGLSSASSSSSVAVMSSTSPLSTSPPDDSSPPICSSLSSCSSFASCDTLPPPSSLSLSSSFVPVSSTPTTASAHSQSHAMHSSAPIDTRRTRAAPAAIGLDQPSVSWHHVVKAVELLLQLPLDGGGSGEASDEGPGRASTHGADIDGDISAAADATLSAAHRRREKARSLSALGRNNMEDPLLRHYSFFRLIDQNVPVFLRLLEGEQQRWDFVSKQHGVVIHRRTIAPAPRGRNIHCFRGVGVIRAPPSVVKEYLFEQKEWALWDCYAKDCREVERLDSCTKIMQFRYETERCFVQHRRDFCALLHLVRRPRGAILLSVEHPMCPPLEGWTRGVALHSGALIEPKKDGEGNLVSKVTIITQIDLVGLPAAIVNMVQVQRPLLVAQIQQRLDDAANQS</sequence>
<feature type="region of interest" description="Disordered" evidence="1">
    <location>
        <begin position="115"/>
        <end position="198"/>
    </location>
</feature>
<dbReference type="VEuPathDB" id="AmoebaDB:ACA1_326070"/>
<gene>
    <name evidence="3" type="ORF">ACA1_326070</name>
</gene>
<feature type="compositionally biased region" description="Low complexity" evidence="1">
    <location>
        <begin position="164"/>
        <end position="198"/>
    </location>
</feature>
<feature type="compositionally biased region" description="Low complexity" evidence="1">
    <location>
        <begin position="218"/>
        <end position="249"/>
    </location>
</feature>
<dbReference type="Gene3D" id="3.30.530.20">
    <property type="match status" value="1"/>
</dbReference>